<dbReference type="Proteomes" id="UP000198528">
    <property type="component" value="Unassembled WGS sequence"/>
</dbReference>
<evidence type="ECO:0000256" key="5">
    <source>
        <dbReference type="ARBA" id="ARBA00022695"/>
    </source>
</evidence>
<keyword evidence="3 9" id="KW-0963">Cytoplasm</keyword>
<keyword evidence="6 9" id="KW-0235">DNA replication</keyword>
<dbReference type="GO" id="GO:0006271">
    <property type="term" value="P:DNA strand elongation involved in DNA replication"/>
    <property type="evidence" value="ECO:0007669"/>
    <property type="project" value="TreeGrafter"/>
</dbReference>
<sequence>MKFTVSQSALMQALSVVAKGMASNSTLPVLSGIYIKAEEGVLEFQTTNLDISIRHRIAADVEEPGATVASGKILTNIVKTLPDAAVMFEGGERVLTIQCDKSSFRLNTLDPADFPEFPEYDLDRTVELPSDLLSEMVGKVYKVTSKDTSRPILSGVLLTVEDNTIRLVATDSYRLAVCDSNVETSSIQEAFETIVPGNTFHDVLSLPSMTERITIGTTNSQVVFAFGDTTYVSRKIDGTFPNYKQLLPPSCNTSVRIDVAQFSAALKRVSVIALTNPSVRFDIDPDGKIMKLSASSPDQGESTELLPVEVEGNAMTIALNYHYVFDCVNAANDQKEITLELQSTMQPGIFKSYSKINYLYLLMPVRM</sequence>
<keyword evidence="4 9" id="KW-0808">Transferase</keyword>
<dbReference type="SUPFAM" id="SSF55979">
    <property type="entry name" value="DNA clamp"/>
    <property type="match status" value="3"/>
</dbReference>
<gene>
    <name evidence="13" type="ORF">SAMN04487824_1179</name>
    <name evidence="14" type="ORF">SAMN04489857_1889</name>
</gene>
<comment type="subcellular location">
    <subcellularLocation>
        <location evidence="1 9">Cytoplasm</location>
    </subcellularLocation>
</comment>
<evidence type="ECO:0000256" key="8">
    <source>
        <dbReference type="ARBA" id="ARBA00023125"/>
    </source>
</evidence>
<dbReference type="PANTHER" id="PTHR30478:SF0">
    <property type="entry name" value="BETA SLIDING CLAMP"/>
    <property type="match status" value="1"/>
</dbReference>
<comment type="function">
    <text evidence="9">Confers DNA tethering and processivity to DNA polymerases and other proteins. Acts as a clamp, forming a ring around DNA (a reaction catalyzed by the clamp-loading complex) which diffuses in an ATP-independent manner freely and bidirectionally along dsDNA. Initially characterized for its ability to contact the catalytic subunit of DNA polymerase III (Pol III), a complex, multichain enzyme responsible for most of the replicative synthesis in bacteria; Pol III exhibits 3'-5' exonuclease proofreading activity. The beta chain is required for initiation of replication as well as for processivity of DNA replication.</text>
</comment>
<dbReference type="Pfam" id="PF00712">
    <property type="entry name" value="DNA_pol3_beta"/>
    <property type="match status" value="1"/>
</dbReference>
<dbReference type="GO" id="GO:0003887">
    <property type="term" value="F:DNA-directed DNA polymerase activity"/>
    <property type="evidence" value="ECO:0007669"/>
    <property type="project" value="UniProtKB-UniRule"/>
</dbReference>
<dbReference type="PANTHER" id="PTHR30478">
    <property type="entry name" value="DNA POLYMERASE III SUBUNIT BETA"/>
    <property type="match status" value="1"/>
</dbReference>
<dbReference type="SMART" id="SM00480">
    <property type="entry name" value="POL3Bc"/>
    <property type="match status" value="1"/>
</dbReference>
<organism evidence="14 16">
    <name type="scientific">Parafannyhessea umbonata</name>
    <dbReference type="NCBI Taxonomy" id="604330"/>
    <lineage>
        <taxon>Bacteria</taxon>
        <taxon>Bacillati</taxon>
        <taxon>Actinomycetota</taxon>
        <taxon>Coriobacteriia</taxon>
        <taxon>Coriobacteriales</taxon>
        <taxon>Atopobiaceae</taxon>
        <taxon>Parafannyhessea</taxon>
    </lineage>
</organism>
<dbReference type="Gene3D" id="3.70.10.10">
    <property type="match status" value="1"/>
</dbReference>
<evidence type="ECO:0000256" key="6">
    <source>
        <dbReference type="ARBA" id="ARBA00022705"/>
    </source>
</evidence>
<proteinExistence type="inferred from homology"/>
<dbReference type="EMBL" id="FMZL01000017">
    <property type="protein sequence ID" value="SDC47642.1"/>
    <property type="molecule type" value="Genomic_DNA"/>
</dbReference>
<evidence type="ECO:0000313" key="13">
    <source>
        <dbReference type="EMBL" id="SDC47642.1"/>
    </source>
</evidence>
<dbReference type="OrthoDB" id="468978at2"/>
<evidence type="ECO:0000256" key="7">
    <source>
        <dbReference type="ARBA" id="ARBA00022932"/>
    </source>
</evidence>
<protein>
    <recommendedName>
        <fullName evidence="9">Beta sliding clamp</fullName>
    </recommendedName>
</protein>
<dbReference type="InterPro" id="IPR046938">
    <property type="entry name" value="DNA_clamp_sf"/>
</dbReference>
<keyword evidence="7 9" id="KW-0239">DNA-directed DNA polymerase</keyword>
<dbReference type="InterPro" id="IPR022635">
    <property type="entry name" value="DNA_polIII_beta_C"/>
</dbReference>
<dbReference type="GO" id="GO:0005737">
    <property type="term" value="C:cytoplasm"/>
    <property type="evidence" value="ECO:0007669"/>
    <property type="project" value="UniProtKB-SubCell"/>
</dbReference>
<reference evidence="14" key="1">
    <citation type="submission" date="2016-10" db="EMBL/GenBank/DDBJ databases">
        <authorList>
            <person name="de Groot N.N."/>
        </authorList>
    </citation>
    <scope>NUCLEOTIDE SEQUENCE [LARGE SCALE GENOMIC DNA]</scope>
    <source>
        <strain evidence="13">DSM 22619</strain>
        <strain evidence="14">DSM 22620</strain>
    </source>
</reference>
<dbReference type="InterPro" id="IPR001001">
    <property type="entry name" value="DNA_polIII_beta"/>
</dbReference>
<reference evidence="15 16" key="2">
    <citation type="submission" date="2016-10" db="EMBL/GenBank/DDBJ databases">
        <authorList>
            <person name="Varghese N."/>
            <person name="Submissions S."/>
        </authorList>
    </citation>
    <scope>NUCLEOTIDE SEQUENCE [LARGE SCALE GENOMIC DNA]</scope>
    <source>
        <strain evidence="15">DSM 22619</strain>
        <strain evidence="16">DSM 22620</strain>
    </source>
</reference>
<dbReference type="Gene3D" id="3.10.150.10">
    <property type="entry name" value="DNA Polymerase III, subunit A, domain 2"/>
    <property type="match status" value="1"/>
</dbReference>
<dbReference type="InterPro" id="IPR022637">
    <property type="entry name" value="DNA_polIII_beta_cen"/>
</dbReference>
<evidence type="ECO:0000259" key="10">
    <source>
        <dbReference type="Pfam" id="PF00712"/>
    </source>
</evidence>
<evidence type="ECO:0000313" key="16">
    <source>
        <dbReference type="Proteomes" id="UP000199480"/>
    </source>
</evidence>
<dbReference type="EMBL" id="LT629759">
    <property type="protein sequence ID" value="SDR99794.1"/>
    <property type="molecule type" value="Genomic_DNA"/>
</dbReference>
<dbReference type="CDD" id="cd00140">
    <property type="entry name" value="beta_clamp"/>
    <property type="match status" value="1"/>
</dbReference>
<evidence type="ECO:0000259" key="12">
    <source>
        <dbReference type="Pfam" id="PF02768"/>
    </source>
</evidence>
<name>A0A1H1NLC5_9ACTN</name>
<dbReference type="AlphaFoldDB" id="A0A1H1NLC5"/>
<evidence type="ECO:0000256" key="9">
    <source>
        <dbReference type="PIRNR" id="PIRNR000804"/>
    </source>
</evidence>
<dbReference type="NCBIfam" id="TIGR00663">
    <property type="entry name" value="dnan"/>
    <property type="match status" value="1"/>
</dbReference>
<keyword evidence="5 9" id="KW-0548">Nucleotidyltransferase</keyword>
<accession>A0A1H1NLC5</accession>
<dbReference type="GO" id="GO:0008408">
    <property type="term" value="F:3'-5' exonuclease activity"/>
    <property type="evidence" value="ECO:0007669"/>
    <property type="project" value="InterPro"/>
</dbReference>
<evidence type="ECO:0000256" key="4">
    <source>
        <dbReference type="ARBA" id="ARBA00022679"/>
    </source>
</evidence>
<dbReference type="STRING" id="604330.SAMN04489857_1889"/>
<evidence type="ECO:0000256" key="3">
    <source>
        <dbReference type="ARBA" id="ARBA00022490"/>
    </source>
</evidence>
<dbReference type="Pfam" id="PF02767">
    <property type="entry name" value="DNA_pol3_beta_2"/>
    <property type="match status" value="1"/>
</dbReference>
<comment type="similarity">
    <text evidence="2 9">Belongs to the beta sliding clamp family.</text>
</comment>
<keyword evidence="15" id="KW-1185">Reference proteome</keyword>
<dbReference type="Proteomes" id="UP000199480">
    <property type="component" value="Chromosome I"/>
</dbReference>
<evidence type="ECO:0000313" key="15">
    <source>
        <dbReference type="Proteomes" id="UP000198528"/>
    </source>
</evidence>
<evidence type="ECO:0000259" key="11">
    <source>
        <dbReference type="Pfam" id="PF02767"/>
    </source>
</evidence>
<dbReference type="Pfam" id="PF02768">
    <property type="entry name" value="DNA_pol3_beta_3"/>
    <property type="match status" value="1"/>
</dbReference>
<dbReference type="GO" id="GO:0009360">
    <property type="term" value="C:DNA polymerase III complex"/>
    <property type="evidence" value="ECO:0007669"/>
    <property type="project" value="InterPro"/>
</dbReference>
<feature type="domain" description="DNA polymerase III beta sliding clamp C-terminal" evidence="12">
    <location>
        <begin position="244"/>
        <end position="366"/>
    </location>
</feature>
<dbReference type="PIRSF" id="PIRSF000804">
    <property type="entry name" value="DNA_pol_III_b"/>
    <property type="match status" value="1"/>
</dbReference>
<dbReference type="RefSeq" id="WP_090847038.1">
    <property type="nucleotide sequence ID" value="NZ_FMZL01000017.1"/>
</dbReference>
<evidence type="ECO:0000256" key="2">
    <source>
        <dbReference type="ARBA" id="ARBA00010752"/>
    </source>
</evidence>
<dbReference type="GO" id="GO:0003677">
    <property type="term" value="F:DNA binding"/>
    <property type="evidence" value="ECO:0007669"/>
    <property type="project" value="UniProtKB-UniRule"/>
</dbReference>
<comment type="subunit">
    <text evidence="9">Forms a ring-shaped head-to-tail homodimer around DNA.</text>
</comment>
<feature type="domain" description="DNA polymerase III beta sliding clamp central" evidence="11">
    <location>
        <begin position="127"/>
        <end position="242"/>
    </location>
</feature>
<feature type="domain" description="DNA polymerase III beta sliding clamp N-terminal" evidence="10">
    <location>
        <begin position="1"/>
        <end position="117"/>
    </location>
</feature>
<evidence type="ECO:0000256" key="1">
    <source>
        <dbReference type="ARBA" id="ARBA00004496"/>
    </source>
</evidence>
<evidence type="ECO:0000313" key="14">
    <source>
        <dbReference type="EMBL" id="SDR99794.1"/>
    </source>
</evidence>
<dbReference type="InterPro" id="IPR022634">
    <property type="entry name" value="DNA_polIII_beta_N"/>
</dbReference>
<keyword evidence="8" id="KW-0238">DNA-binding</keyword>
<dbReference type="GeneID" id="78501219"/>